<protein>
    <submittedName>
        <fullName evidence="1">Bsp6I family restriction endonuclease</fullName>
    </submittedName>
</protein>
<keyword evidence="1" id="KW-0540">Nuclease</keyword>
<keyword evidence="2" id="KW-1185">Reference proteome</keyword>
<dbReference type="Pfam" id="PF09504">
    <property type="entry name" value="RE_Bsp6I"/>
    <property type="match status" value="1"/>
</dbReference>
<dbReference type="GO" id="GO:0004519">
    <property type="term" value="F:endonuclease activity"/>
    <property type="evidence" value="ECO:0007669"/>
    <property type="project" value="UniProtKB-KW"/>
</dbReference>
<reference evidence="1 2" key="1">
    <citation type="submission" date="2018-09" db="EMBL/GenBank/DDBJ databases">
        <title>Genome sequencing of strain 1JSPR-7.</title>
        <authorList>
            <person name="Heo J."/>
            <person name="Kim S.-J."/>
            <person name="Kwon S.-W."/>
        </authorList>
    </citation>
    <scope>NUCLEOTIDE SEQUENCE [LARGE SCALE GENOMIC DNA]</scope>
    <source>
        <strain evidence="1 2">1JSPR-7</strain>
        <plasmid evidence="1 2">unnamed2</plasmid>
    </source>
</reference>
<dbReference type="EMBL" id="CP032629">
    <property type="protein sequence ID" value="AYG02070.1"/>
    <property type="molecule type" value="Genomic_DNA"/>
</dbReference>
<dbReference type="REBASE" id="272795">
    <property type="entry name" value="Lsp7ORF13115P"/>
</dbReference>
<dbReference type="OrthoDB" id="400238at2"/>
<keyword evidence="1" id="KW-0378">Hydrolase</keyword>
<dbReference type="InterPro" id="IPR019037">
    <property type="entry name" value="Restrct_endonuc_II_Bsp6I"/>
</dbReference>
<sequence length="188" mass="21714">MKQLQGDSLAYKKFGYIEIDDARIDATCDAYFKWKDLNTYIKNTSSRGMNMPDAISEPMGCYCLGYLWNRGSEVGDATDPITNKKIEFKATSKFEGDLSSFGPKTVFDNLVFLRFYLDENKLYIYDLNINSEEFGKYPANKTQTIQEQKAAGRRPHVSLQSLFVDAKNLQPDIIFDIRRCRIIEDNRH</sequence>
<evidence type="ECO:0000313" key="2">
    <source>
        <dbReference type="Proteomes" id="UP000269374"/>
    </source>
</evidence>
<gene>
    <name evidence="1" type="ORF">D7I46_13120</name>
</gene>
<dbReference type="KEGG" id="lact:D7I46_13120"/>
<accession>A0A387BM31</accession>
<dbReference type="Proteomes" id="UP000269374">
    <property type="component" value="Plasmid unnamed2"/>
</dbReference>
<evidence type="ECO:0000313" key="1">
    <source>
        <dbReference type="EMBL" id="AYG02070.1"/>
    </source>
</evidence>
<keyword evidence="1" id="KW-0614">Plasmid</keyword>
<dbReference type="AlphaFoldDB" id="A0A387BM31"/>
<proteinExistence type="predicted"/>
<name>A0A387BM31_9LACT</name>
<geneLocation type="plasmid" evidence="1 2">
    <name>unnamed2</name>
</geneLocation>
<keyword evidence="1" id="KW-0255">Endonuclease</keyword>
<organism evidence="1 2">
    <name type="scientific">Lactococcus allomyrinae</name>
    <dbReference type="NCBI Taxonomy" id="2419773"/>
    <lineage>
        <taxon>Bacteria</taxon>
        <taxon>Bacillati</taxon>
        <taxon>Bacillota</taxon>
        <taxon>Bacilli</taxon>
        <taxon>Lactobacillales</taxon>
        <taxon>Streptococcaceae</taxon>
        <taxon>Lactococcus</taxon>
    </lineage>
</organism>